<dbReference type="Proteomes" id="UP000078597">
    <property type="component" value="Unassembled WGS sequence"/>
</dbReference>
<feature type="compositionally biased region" description="Basic and acidic residues" evidence="2">
    <location>
        <begin position="26"/>
        <end position="37"/>
    </location>
</feature>
<feature type="region of interest" description="Disordered" evidence="2">
    <location>
        <begin position="1"/>
        <end position="88"/>
    </location>
</feature>
<accession>A0A1A8WWK7</accession>
<proteinExistence type="predicted"/>
<feature type="compositionally biased region" description="Basic and acidic residues" evidence="2">
    <location>
        <begin position="881"/>
        <end position="902"/>
    </location>
</feature>
<evidence type="ECO:0000256" key="2">
    <source>
        <dbReference type="SAM" id="MobiDB-lite"/>
    </source>
</evidence>
<feature type="coiled-coil region" evidence="1">
    <location>
        <begin position="135"/>
        <end position="191"/>
    </location>
</feature>
<feature type="region of interest" description="Disordered" evidence="2">
    <location>
        <begin position="878"/>
        <end position="902"/>
    </location>
</feature>
<keyword evidence="1" id="KW-0175">Coiled coil</keyword>
<feature type="compositionally biased region" description="Polar residues" evidence="2">
    <location>
        <begin position="68"/>
        <end position="86"/>
    </location>
</feature>
<feature type="region of interest" description="Disordered" evidence="2">
    <location>
        <begin position="223"/>
        <end position="244"/>
    </location>
</feature>
<dbReference type="AlphaFoldDB" id="A0A1A8WWK7"/>
<gene>
    <name evidence="3" type="ORF">PMALA_059970</name>
</gene>
<feature type="compositionally biased region" description="Basic and acidic residues" evidence="2">
    <location>
        <begin position="355"/>
        <end position="379"/>
    </location>
</feature>
<feature type="compositionally biased region" description="Basic and acidic residues" evidence="2">
    <location>
        <begin position="223"/>
        <end position="235"/>
    </location>
</feature>
<feature type="compositionally biased region" description="Basic and acidic residues" evidence="2">
    <location>
        <begin position="496"/>
        <end position="505"/>
    </location>
</feature>
<evidence type="ECO:0000313" key="3">
    <source>
        <dbReference type="EMBL" id="SBS97337.1"/>
    </source>
</evidence>
<feature type="region of interest" description="Disordered" evidence="2">
    <location>
        <begin position="355"/>
        <end position="380"/>
    </location>
</feature>
<feature type="compositionally biased region" description="Polar residues" evidence="2">
    <location>
        <begin position="8"/>
        <end position="22"/>
    </location>
</feature>
<sequence>MGKERGNDSNLMSKRSSFSDNANKYMDGKDKRSEGNSKKKAFIEMSGSGNQIGKSIKRIAPVRAKGNRSGSVSDNGSDNISGNVSANGDGCSDEEVSYFLNEVKDKFKGELFDAFLNKLLGRTLHLSKRDKGKIMEIIKKEIIKEAKKNRNEERKLSKDFIREKYYELVKKKEQQEENKFYQEIKEELKKTKELSPLELDISNYIKENQLINEYYVNKYKCSSEKSGRSSEDKSEGVGGGIYEGMNGDVDGSRNRCMDRSMNRSMDEGIRKNFNGENFINFDWLNKNVKLQEGGQEEHNLMNFHAHRSISPLSDASRSIVNLNYGGRNTLDWGVKMHEWGEAPLVDETHRTSEAYHKNESNHGGESHQRNDTEEKRSDISDFTFNKCKSYKEQNKKHEQKMRNQVKHHVVHGVNYNKGEGIKGKGMNVGKIANKNDEPPLRPYGNPNEKYVFLNRVNEKLDGKKKHRSNPEGNDRSSQLKGGHDKDSLEQRAVGMSEKREDRSSVDMEGSYCMEEEELSNVDVEEPCSIVAEQNNTITADGEINRGKKFYKFIVPLTPYELYMINKFYQKGIKEELKEFRNKDYVRCSKYMIPTVTSRSSFNMTYIKYKIHMMKSLLKVNLKYIKEKKYTKALKVCVRNGEYIRNFIRSYCIFKTNVLKKNHRYFEIYLNLDRTYITMDELKNILKSNVRNIIICKILILINEYKHYKYIENSSLILILYSILCRIIVNSKLLNVILKKFIVHLFLRGCLYYVEKMCNFFFLLFPYENKHFIISRIYNLSKNSFLRYSTCYKSNKYALINNYHYNFENCIKNFSPEWGYYIYTTSNFNIFSSNIKFNGFLKKNVDFSIISDEQCKSLFNENNSAVICNVVGNDATQYGNAHTRDQSTDQERRGNNKGEDTGLKASHNGDVHICSANNMDKSKMIVLHEGNRCDNVNLPVHDVHNEKEETDEKKGVKKISLYNYLLNYEKKKRYYYIVDDNMKRIQFSRKETNYNLETYIQFNNQNDTTNEQDSMLDHLMKNVNCDAYLNTSMYPYKNTQLLGNCPYCNNSFKYFTRTCNVCQRHVHICYYFFIYCTYKYHCELCDATYSDKV</sequence>
<evidence type="ECO:0000313" key="4">
    <source>
        <dbReference type="Proteomes" id="UP000078597"/>
    </source>
</evidence>
<dbReference type="VEuPathDB" id="PlasmoDB:PmUG01_11053200"/>
<evidence type="ECO:0000256" key="1">
    <source>
        <dbReference type="SAM" id="Coils"/>
    </source>
</evidence>
<protein>
    <submittedName>
        <fullName evidence="3">Uncharacterized protein</fullName>
    </submittedName>
</protein>
<organism evidence="3 4">
    <name type="scientific">Plasmodium malariae</name>
    <dbReference type="NCBI Taxonomy" id="5858"/>
    <lineage>
        <taxon>Eukaryota</taxon>
        <taxon>Sar</taxon>
        <taxon>Alveolata</taxon>
        <taxon>Apicomplexa</taxon>
        <taxon>Aconoidasida</taxon>
        <taxon>Haemosporida</taxon>
        <taxon>Plasmodiidae</taxon>
        <taxon>Plasmodium</taxon>
        <taxon>Plasmodium (Plasmodium)</taxon>
    </lineage>
</organism>
<name>A0A1A8WWK7_PLAMA</name>
<reference evidence="4" key="1">
    <citation type="submission" date="2016-05" db="EMBL/GenBank/DDBJ databases">
        <authorList>
            <person name="Naeem Raeece"/>
        </authorList>
    </citation>
    <scope>NUCLEOTIDE SEQUENCE [LARGE SCALE GENOMIC DNA]</scope>
</reference>
<dbReference type="EMBL" id="FLQW01004726">
    <property type="protein sequence ID" value="SBS97337.1"/>
    <property type="molecule type" value="Genomic_DNA"/>
</dbReference>
<feature type="region of interest" description="Disordered" evidence="2">
    <location>
        <begin position="460"/>
        <end position="508"/>
    </location>
</feature>